<dbReference type="Proteomes" id="UP001056120">
    <property type="component" value="Linkage Group LG04"/>
</dbReference>
<comment type="caution">
    <text evidence="1">The sequence shown here is derived from an EMBL/GenBank/DDBJ whole genome shotgun (WGS) entry which is preliminary data.</text>
</comment>
<dbReference type="EMBL" id="CM042021">
    <property type="protein sequence ID" value="KAI3819426.1"/>
    <property type="molecule type" value="Genomic_DNA"/>
</dbReference>
<accession>A0ACB9JGY5</accession>
<name>A0ACB9JGY5_9ASTR</name>
<protein>
    <submittedName>
        <fullName evidence="1">Uncharacterized protein</fullName>
    </submittedName>
</protein>
<gene>
    <name evidence="1" type="ORF">L1987_13260</name>
</gene>
<evidence type="ECO:0000313" key="2">
    <source>
        <dbReference type="Proteomes" id="UP001056120"/>
    </source>
</evidence>
<organism evidence="1 2">
    <name type="scientific">Smallanthus sonchifolius</name>
    <dbReference type="NCBI Taxonomy" id="185202"/>
    <lineage>
        <taxon>Eukaryota</taxon>
        <taxon>Viridiplantae</taxon>
        <taxon>Streptophyta</taxon>
        <taxon>Embryophyta</taxon>
        <taxon>Tracheophyta</taxon>
        <taxon>Spermatophyta</taxon>
        <taxon>Magnoliopsida</taxon>
        <taxon>eudicotyledons</taxon>
        <taxon>Gunneridae</taxon>
        <taxon>Pentapetalae</taxon>
        <taxon>asterids</taxon>
        <taxon>campanulids</taxon>
        <taxon>Asterales</taxon>
        <taxon>Asteraceae</taxon>
        <taxon>Asteroideae</taxon>
        <taxon>Heliantheae alliance</taxon>
        <taxon>Millerieae</taxon>
        <taxon>Smallanthus</taxon>
    </lineage>
</organism>
<reference evidence="2" key="1">
    <citation type="journal article" date="2022" name="Mol. Ecol. Resour.">
        <title>The genomes of chicory, endive, great burdock and yacon provide insights into Asteraceae palaeo-polyploidization history and plant inulin production.</title>
        <authorList>
            <person name="Fan W."/>
            <person name="Wang S."/>
            <person name="Wang H."/>
            <person name="Wang A."/>
            <person name="Jiang F."/>
            <person name="Liu H."/>
            <person name="Zhao H."/>
            <person name="Xu D."/>
            <person name="Zhang Y."/>
        </authorList>
    </citation>
    <scope>NUCLEOTIDE SEQUENCE [LARGE SCALE GENOMIC DNA]</scope>
    <source>
        <strain evidence="2">cv. Yunnan</strain>
    </source>
</reference>
<sequence>MGIPKSKAQSRSARAKVKGSGPIEHGRENFPGSESFFGRHLSMRATHSLVLLTASSMFLLIVRKFLKNHPYFGICCIISRKGVHTLVLVEVLIGVLTGVGCKVSFDSNSCVVDSMVAEIRMVPPSRIVSVVVEVFFQEIFSDKVNLLDIHSGTFCFSSSFSIYLSLANLIKSSGVWNEELKPSIYRPQNEQCTAVHWFARACKHLGNQKVHMEKYEKAWGARRDNARPCIPLLLLDDGIHDKPTRAFNYAYSITPHNVHSSLGSYICIMSESYLQSTASTGSGYYDGSEFLRKQL</sequence>
<keyword evidence="2" id="KW-1185">Reference proteome</keyword>
<proteinExistence type="predicted"/>
<reference evidence="1 2" key="2">
    <citation type="journal article" date="2022" name="Mol. Ecol. Resour.">
        <title>The genomes of chicory, endive, great burdock and yacon provide insights into Asteraceae paleo-polyploidization history and plant inulin production.</title>
        <authorList>
            <person name="Fan W."/>
            <person name="Wang S."/>
            <person name="Wang H."/>
            <person name="Wang A."/>
            <person name="Jiang F."/>
            <person name="Liu H."/>
            <person name="Zhao H."/>
            <person name="Xu D."/>
            <person name="Zhang Y."/>
        </authorList>
    </citation>
    <scope>NUCLEOTIDE SEQUENCE [LARGE SCALE GENOMIC DNA]</scope>
    <source>
        <strain evidence="2">cv. Yunnan</strain>
        <tissue evidence="1">Leaves</tissue>
    </source>
</reference>
<evidence type="ECO:0000313" key="1">
    <source>
        <dbReference type="EMBL" id="KAI3819426.1"/>
    </source>
</evidence>